<dbReference type="CDD" id="cd02947">
    <property type="entry name" value="TRX_family"/>
    <property type="match status" value="1"/>
</dbReference>
<keyword evidence="4" id="KW-1185">Reference proteome</keyword>
<sequence length="119" mass="13046">MALVGTTKQLDDAIQEGCAAGKLVVVNFFSPDCYGCKSLQPKLRQLAREREASALFLKVDGSADGLREYCEAQGVTKIPFFHFYRDGARVAELTANMQPEKLRLLRDTLEAHGAGAALR</sequence>
<feature type="domain" description="Thioredoxin" evidence="2">
    <location>
        <begin position="1"/>
        <end position="114"/>
    </location>
</feature>
<evidence type="ECO:0000256" key="1">
    <source>
        <dbReference type="ARBA" id="ARBA00008987"/>
    </source>
</evidence>
<dbReference type="GO" id="GO:0045454">
    <property type="term" value="P:cell redox homeostasis"/>
    <property type="evidence" value="ECO:0007669"/>
    <property type="project" value="TreeGrafter"/>
</dbReference>
<dbReference type="InterPro" id="IPR013766">
    <property type="entry name" value="Thioredoxin_domain"/>
</dbReference>
<protein>
    <submittedName>
        <fullName evidence="3">Thioredoxin-like protein</fullName>
    </submittedName>
</protein>
<evidence type="ECO:0000313" key="3">
    <source>
        <dbReference type="EMBL" id="KIZ06108.1"/>
    </source>
</evidence>
<dbReference type="STRING" id="145388.A0A0D2K759"/>
<dbReference type="Pfam" id="PF00085">
    <property type="entry name" value="Thioredoxin"/>
    <property type="match status" value="1"/>
</dbReference>
<dbReference type="SUPFAM" id="SSF52833">
    <property type="entry name" value="Thioredoxin-like"/>
    <property type="match status" value="1"/>
</dbReference>
<dbReference type="GeneID" id="25734724"/>
<dbReference type="Proteomes" id="UP000054498">
    <property type="component" value="Unassembled WGS sequence"/>
</dbReference>
<gene>
    <name evidence="3" type="ORF">MNEG_1846</name>
</gene>
<evidence type="ECO:0000313" key="4">
    <source>
        <dbReference type="Proteomes" id="UP000054498"/>
    </source>
</evidence>
<organism evidence="3 4">
    <name type="scientific">Monoraphidium neglectum</name>
    <dbReference type="NCBI Taxonomy" id="145388"/>
    <lineage>
        <taxon>Eukaryota</taxon>
        <taxon>Viridiplantae</taxon>
        <taxon>Chlorophyta</taxon>
        <taxon>core chlorophytes</taxon>
        <taxon>Chlorophyceae</taxon>
        <taxon>CS clade</taxon>
        <taxon>Sphaeropleales</taxon>
        <taxon>Selenastraceae</taxon>
        <taxon>Monoraphidium</taxon>
    </lineage>
</organism>
<dbReference type="AlphaFoldDB" id="A0A0D2K759"/>
<dbReference type="RefSeq" id="XP_013905127.1">
    <property type="nucleotide sequence ID" value="XM_014049673.1"/>
</dbReference>
<dbReference type="InterPro" id="IPR036249">
    <property type="entry name" value="Thioredoxin-like_sf"/>
</dbReference>
<reference evidence="3 4" key="1">
    <citation type="journal article" date="2013" name="BMC Genomics">
        <title>Reconstruction of the lipid metabolism for the microalga Monoraphidium neglectum from its genome sequence reveals characteristics suitable for biofuel production.</title>
        <authorList>
            <person name="Bogen C."/>
            <person name="Al-Dilaimi A."/>
            <person name="Albersmeier A."/>
            <person name="Wichmann J."/>
            <person name="Grundmann M."/>
            <person name="Rupp O."/>
            <person name="Lauersen K.J."/>
            <person name="Blifernez-Klassen O."/>
            <person name="Kalinowski J."/>
            <person name="Goesmann A."/>
            <person name="Mussgnug J.H."/>
            <person name="Kruse O."/>
        </authorList>
    </citation>
    <scope>NUCLEOTIDE SEQUENCE [LARGE SCALE GENOMIC DNA]</scope>
    <source>
        <strain evidence="3 4">SAG 48.87</strain>
    </source>
</reference>
<dbReference type="OrthoDB" id="2121326at2759"/>
<dbReference type="Gene3D" id="3.40.30.10">
    <property type="entry name" value="Glutaredoxin"/>
    <property type="match status" value="1"/>
</dbReference>
<comment type="similarity">
    <text evidence="1">Belongs to the thioredoxin family.</text>
</comment>
<dbReference type="PANTHER" id="PTHR43601">
    <property type="entry name" value="THIOREDOXIN, MITOCHONDRIAL"/>
    <property type="match status" value="1"/>
</dbReference>
<name>A0A0D2K759_9CHLO</name>
<accession>A0A0D2K759</accession>
<dbReference type="EMBL" id="KK100413">
    <property type="protein sequence ID" value="KIZ06108.1"/>
    <property type="molecule type" value="Genomic_DNA"/>
</dbReference>
<dbReference type="PROSITE" id="PS51352">
    <property type="entry name" value="THIOREDOXIN_2"/>
    <property type="match status" value="1"/>
</dbReference>
<dbReference type="PANTHER" id="PTHR43601:SF32">
    <property type="entry name" value="THIOREDOXIN-LIKE 2-2, CHLOROPLASTIC"/>
    <property type="match status" value="1"/>
</dbReference>
<proteinExistence type="inferred from homology"/>
<evidence type="ECO:0000259" key="2">
    <source>
        <dbReference type="PROSITE" id="PS51352"/>
    </source>
</evidence>
<dbReference type="KEGG" id="mng:MNEG_1846"/>